<protein>
    <submittedName>
        <fullName evidence="2">Uncharacterized protein</fullName>
    </submittedName>
</protein>
<dbReference type="AlphaFoldDB" id="A0A250XIX0"/>
<organism evidence="2 3">
    <name type="scientific">Chlamydomonas eustigma</name>
    <dbReference type="NCBI Taxonomy" id="1157962"/>
    <lineage>
        <taxon>Eukaryota</taxon>
        <taxon>Viridiplantae</taxon>
        <taxon>Chlorophyta</taxon>
        <taxon>core chlorophytes</taxon>
        <taxon>Chlorophyceae</taxon>
        <taxon>CS clade</taxon>
        <taxon>Chlamydomonadales</taxon>
        <taxon>Chlamydomonadaceae</taxon>
        <taxon>Chlamydomonas</taxon>
    </lineage>
</organism>
<evidence type="ECO:0000313" key="2">
    <source>
        <dbReference type="EMBL" id="GAX83024.1"/>
    </source>
</evidence>
<reference evidence="2 3" key="1">
    <citation type="submission" date="2017-08" db="EMBL/GenBank/DDBJ databases">
        <title>Acidophilic green algal genome provides insights into adaptation to an acidic environment.</title>
        <authorList>
            <person name="Hirooka S."/>
            <person name="Hirose Y."/>
            <person name="Kanesaki Y."/>
            <person name="Higuchi S."/>
            <person name="Fujiwara T."/>
            <person name="Onuma R."/>
            <person name="Era A."/>
            <person name="Ohbayashi R."/>
            <person name="Uzuka A."/>
            <person name="Nozaki H."/>
            <person name="Yoshikawa H."/>
            <person name="Miyagishima S.Y."/>
        </authorList>
    </citation>
    <scope>NUCLEOTIDE SEQUENCE [LARGE SCALE GENOMIC DNA]</scope>
    <source>
        <strain evidence="2 3">NIES-2499</strain>
    </source>
</reference>
<gene>
    <name evidence="2" type="ORF">CEUSTIGMA_g10451.t1</name>
</gene>
<sequence length="586" mass="64545">MRKYINRLLVPCFKPAKELDEHDDLQVAVHITASENSEKLRGCSSQGEHLIPVYTIERRHYTRFTQECSILSNPNTAKFPECMCNPHQADSAFQSHHLPHDVHDDTHNTSPTQLSVSSNIRALSSPRPSPSRASKETATALLLLSRSTACRSVSSSQITCPKDGYSSNSLLRSQCDVSFYDKINNSHRQRPSSLSSPAVAFEAATISSDTLTVSRSASRKWEHADSSQLSGSLGISLPLSLFCGGIQQALCQEPDREVEYLDHNLDMLGIMRRWGRPADAGQATHQMKDKGDDAQESCKLGRGLSSPHGGPYVGSHSARFSRQILRAQQLRRCVSECQHGGPRKRVLGKLLPFILPSVPIFVAPYVSVLGSTQHSDAVSCCQLPPTTINCHQLPPTTINYHQLPSRLHSRLPPTPEGREHSTTASFLDSQSSCSSPSCPKTPTAFTPSPRITRSPQLIAAAAALAKKAADYSNHKPYSLRKLRKRRRTSHFSSLRVKRFRLALLGSDGTSSGLKLWVRNRRGRPSALDIWVENSGRCSMAVYSSPKRYSEGGGMDRRCKSCDPQAIASSWLEDLISDMGPLIVKST</sequence>
<feature type="region of interest" description="Disordered" evidence="1">
    <location>
        <begin position="407"/>
        <end position="451"/>
    </location>
</feature>
<feature type="compositionally biased region" description="Low complexity" evidence="1">
    <location>
        <begin position="429"/>
        <end position="438"/>
    </location>
</feature>
<evidence type="ECO:0000256" key="1">
    <source>
        <dbReference type="SAM" id="MobiDB-lite"/>
    </source>
</evidence>
<feature type="region of interest" description="Disordered" evidence="1">
    <location>
        <begin position="97"/>
        <end position="137"/>
    </location>
</feature>
<proteinExistence type="predicted"/>
<feature type="compositionally biased region" description="Basic and acidic residues" evidence="1">
    <location>
        <begin position="98"/>
        <end position="107"/>
    </location>
</feature>
<feature type="compositionally biased region" description="Low complexity" evidence="1">
    <location>
        <begin position="121"/>
        <end position="137"/>
    </location>
</feature>
<keyword evidence="3" id="KW-1185">Reference proteome</keyword>
<evidence type="ECO:0000313" key="3">
    <source>
        <dbReference type="Proteomes" id="UP000232323"/>
    </source>
</evidence>
<dbReference type="Proteomes" id="UP000232323">
    <property type="component" value="Unassembled WGS sequence"/>
</dbReference>
<accession>A0A250XIX0</accession>
<dbReference type="EMBL" id="BEGY01000090">
    <property type="protein sequence ID" value="GAX83024.1"/>
    <property type="molecule type" value="Genomic_DNA"/>
</dbReference>
<comment type="caution">
    <text evidence="2">The sequence shown here is derived from an EMBL/GenBank/DDBJ whole genome shotgun (WGS) entry which is preliminary data.</text>
</comment>
<name>A0A250XIX0_9CHLO</name>
<feature type="compositionally biased region" description="Polar residues" evidence="1">
    <location>
        <begin position="108"/>
        <end position="120"/>
    </location>
</feature>